<reference evidence="2" key="1">
    <citation type="submission" date="2018-05" db="EMBL/GenBank/DDBJ databases">
        <authorList>
            <person name="Lanie J.A."/>
            <person name="Ng W.-L."/>
            <person name="Kazmierczak K.M."/>
            <person name="Andrzejewski T.M."/>
            <person name="Davidsen T.M."/>
            <person name="Wayne K.J."/>
            <person name="Tettelin H."/>
            <person name="Glass J.I."/>
            <person name="Rusch D."/>
            <person name="Podicherti R."/>
            <person name="Tsui H.-C.T."/>
            <person name="Winkler M.E."/>
        </authorList>
    </citation>
    <scope>NUCLEOTIDE SEQUENCE</scope>
</reference>
<feature type="transmembrane region" description="Helical" evidence="1">
    <location>
        <begin position="131"/>
        <end position="151"/>
    </location>
</feature>
<feature type="transmembrane region" description="Helical" evidence="1">
    <location>
        <begin position="19"/>
        <end position="42"/>
    </location>
</feature>
<evidence type="ECO:0000256" key="1">
    <source>
        <dbReference type="SAM" id="Phobius"/>
    </source>
</evidence>
<evidence type="ECO:0000313" key="2">
    <source>
        <dbReference type="EMBL" id="SVC96719.1"/>
    </source>
</evidence>
<keyword evidence="1" id="KW-0472">Membrane</keyword>
<keyword evidence="1" id="KW-0812">Transmembrane</keyword>
<feature type="non-terminal residue" evidence="2">
    <location>
        <position position="1"/>
    </location>
</feature>
<feature type="transmembrane region" description="Helical" evidence="1">
    <location>
        <begin position="157"/>
        <end position="174"/>
    </location>
</feature>
<gene>
    <name evidence="2" type="ORF">METZ01_LOCUS349573</name>
</gene>
<accession>A0A382RG70</accession>
<protein>
    <recommendedName>
        <fullName evidence="3">Glycosyltransferase RgtA/B/C/D-like domain-containing protein</fullName>
    </recommendedName>
</protein>
<feature type="non-terminal residue" evidence="2">
    <location>
        <position position="196"/>
    </location>
</feature>
<proteinExistence type="predicted"/>
<keyword evidence="1" id="KW-1133">Transmembrane helix</keyword>
<sequence>VGAWTVTDGSRCRRLADWVLLHPVATVVAAAFVVRTLVAAVLNVTDTWSLAPDAGSYLAVAEAVSSGRLDSFWPGYGPSLFNSTRSFSAQVAFLFDVFGPYRISGQLVAVLYGSLAAGLTVLLARRLIRPSFALAAGLVVALSPSQVLWSSVVLRESTIWVLLVGIAVILGNLSRTSTPRTIFITTLGVAMAYLGL</sequence>
<organism evidence="2">
    <name type="scientific">marine metagenome</name>
    <dbReference type="NCBI Taxonomy" id="408172"/>
    <lineage>
        <taxon>unclassified sequences</taxon>
        <taxon>metagenomes</taxon>
        <taxon>ecological metagenomes</taxon>
    </lineage>
</organism>
<evidence type="ECO:0008006" key="3">
    <source>
        <dbReference type="Google" id="ProtNLM"/>
    </source>
</evidence>
<name>A0A382RG70_9ZZZZ</name>
<dbReference type="EMBL" id="UINC01121506">
    <property type="protein sequence ID" value="SVC96719.1"/>
    <property type="molecule type" value="Genomic_DNA"/>
</dbReference>
<feature type="transmembrane region" description="Helical" evidence="1">
    <location>
        <begin position="103"/>
        <end position="124"/>
    </location>
</feature>
<dbReference type="AlphaFoldDB" id="A0A382RG70"/>